<reference evidence="1" key="1">
    <citation type="submission" date="2020-04" db="EMBL/GenBank/DDBJ databases">
        <authorList>
            <person name="Chiriac C."/>
            <person name="Salcher M."/>
            <person name="Ghai R."/>
            <person name="Kavagutti S V."/>
        </authorList>
    </citation>
    <scope>NUCLEOTIDE SEQUENCE</scope>
</reference>
<proteinExistence type="predicted"/>
<name>A0A6J5M768_9CAUD</name>
<accession>A0A6J5M768</accession>
<dbReference type="EMBL" id="LR796412">
    <property type="protein sequence ID" value="CAB4142578.1"/>
    <property type="molecule type" value="Genomic_DNA"/>
</dbReference>
<protein>
    <submittedName>
        <fullName evidence="1">Uncharacterized protein</fullName>
    </submittedName>
</protein>
<organism evidence="1">
    <name type="scientific">uncultured Caudovirales phage</name>
    <dbReference type="NCBI Taxonomy" id="2100421"/>
    <lineage>
        <taxon>Viruses</taxon>
        <taxon>Duplodnaviria</taxon>
        <taxon>Heunggongvirae</taxon>
        <taxon>Uroviricota</taxon>
        <taxon>Caudoviricetes</taxon>
        <taxon>Peduoviridae</taxon>
        <taxon>Maltschvirus</taxon>
        <taxon>Maltschvirus maltsch</taxon>
    </lineage>
</organism>
<gene>
    <name evidence="1" type="ORF">UFOVP438_24</name>
</gene>
<sequence length="54" mass="6047">MATYKTKCRLCGKMTDHIERVVTDNLPPYVKSLQCVKCGVMGIVLMEDVKDADV</sequence>
<evidence type="ECO:0000313" key="1">
    <source>
        <dbReference type="EMBL" id="CAB4142578.1"/>
    </source>
</evidence>